<dbReference type="InterPro" id="IPR004089">
    <property type="entry name" value="MCPsignal_dom"/>
</dbReference>
<evidence type="ECO:0000256" key="1">
    <source>
        <dbReference type="ARBA" id="ARBA00022500"/>
    </source>
</evidence>
<dbReference type="GO" id="GO:0007165">
    <property type="term" value="P:signal transduction"/>
    <property type="evidence" value="ECO:0007669"/>
    <property type="project" value="InterPro"/>
</dbReference>
<reference evidence="3" key="1">
    <citation type="submission" date="2019-08" db="EMBL/GenBank/DDBJ databases">
        <authorList>
            <person name="Kucharzyk K."/>
            <person name="Murdoch R.W."/>
            <person name="Higgins S."/>
            <person name="Loffler F."/>
        </authorList>
    </citation>
    <scope>NUCLEOTIDE SEQUENCE</scope>
</reference>
<sequence>MESTAEQARKTAAIAEGDLTTVITVRSEFDVMGKALTDLVAKFQDLAASIVTSADQVDVGAKQVADSSTALSQGATEQASSVEELSASMEEITSQTTLNAENAKKTNALAADIQKDANSGNAQMAEMLRAMDEINTSSVSISKIIKVIDDIAFQTNILALNAAVEAARAGSAGKGFAVVAEEVRNLAGKSAQAAKETTEMIETSMKKVNAGTNIAKETASALGKIVEGVSQAGELVGAIATATNEQAAALEQINQGIVQISQVVQSNAASAEESAAASEELSAQADSLKDYVSVFKLNQNSDVRVEETNPAGDQIRNASVQTASSKAAMPLAGSGVGKY</sequence>
<dbReference type="PANTHER" id="PTHR43531:SF11">
    <property type="entry name" value="METHYL-ACCEPTING CHEMOTAXIS PROTEIN 3"/>
    <property type="match status" value="1"/>
</dbReference>
<evidence type="ECO:0000259" key="2">
    <source>
        <dbReference type="PROSITE" id="PS50111"/>
    </source>
</evidence>
<accession>A0A645BG54</accession>
<dbReference type="PANTHER" id="PTHR43531">
    <property type="entry name" value="PROTEIN ICFG"/>
    <property type="match status" value="1"/>
</dbReference>
<proteinExistence type="predicted"/>
<dbReference type="GO" id="GO:0005886">
    <property type="term" value="C:plasma membrane"/>
    <property type="evidence" value="ECO:0007669"/>
    <property type="project" value="TreeGrafter"/>
</dbReference>
<gene>
    <name evidence="3" type="primary">tap_5</name>
    <name evidence="3" type="ORF">SDC9_109039</name>
</gene>
<dbReference type="SUPFAM" id="SSF58104">
    <property type="entry name" value="Methyl-accepting chemotaxis protein (MCP) signaling domain"/>
    <property type="match status" value="1"/>
</dbReference>
<keyword evidence="1" id="KW-0145">Chemotaxis</keyword>
<organism evidence="3">
    <name type="scientific">bioreactor metagenome</name>
    <dbReference type="NCBI Taxonomy" id="1076179"/>
    <lineage>
        <taxon>unclassified sequences</taxon>
        <taxon>metagenomes</taxon>
        <taxon>ecological metagenomes</taxon>
    </lineage>
</organism>
<protein>
    <submittedName>
        <fullName evidence="3">Methyl-accepting chemotaxis protein IV</fullName>
    </submittedName>
</protein>
<dbReference type="Pfam" id="PF00015">
    <property type="entry name" value="MCPsignal"/>
    <property type="match status" value="1"/>
</dbReference>
<dbReference type="EMBL" id="VSSQ01018729">
    <property type="protein sequence ID" value="MPM62173.1"/>
    <property type="molecule type" value="Genomic_DNA"/>
</dbReference>
<dbReference type="PROSITE" id="PS50111">
    <property type="entry name" value="CHEMOTAXIS_TRANSDUC_2"/>
    <property type="match status" value="1"/>
</dbReference>
<dbReference type="Gene3D" id="1.10.287.950">
    <property type="entry name" value="Methyl-accepting chemotaxis protein"/>
    <property type="match status" value="1"/>
</dbReference>
<feature type="domain" description="Methyl-accepting transducer" evidence="2">
    <location>
        <begin position="53"/>
        <end position="282"/>
    </location>
</feature>
<dbReference type="PRINTS" id="PR00260">
    <property type="entry name" value="CHEMTRNSDUCR"/>
</dbReference>
<dbReference type="GO" id="GO:0004888">
    <property type="term" value="F:transmembrane signaling receptor activity"/>
    <property type="evidence" value="ECO:0007669"/>
    <property type="project" value="InterPro"/>
</dbReference>
<evidence type="ECO:0000313" key="3">
    <source>
        <dbReference type="EMBL" id="MPM62173.1"/>
    </source>
</evidence>
<comment type="caution">
    <text evidence="3">The sequence shown here is derived from an EMBL/GenBank/DDBJ whole genome shotgun (WGS) entry which is preliminary data.</text>
</comment>
<dbReference type="SMART" id="SM00283">
    <property type="entry name" value="MA"/>
    <property type="match status" value="1"/>
</dbReference>
<dbReference type="GO" id="GO:0006935">
    <property type="term" value="P:chemotaxis"/>
    <property type="evidence" value="ECO:0007669"/>
    <property type="project" value="UniProtKB-KW"/>
</dbReference>
<name>A0A645BG54_9ZZZZ</name>
<dbReference type="InterPro" id="IPR051310">
    <property type="entry name" value="MCP_chemotaxis"/>
</dbReference>
<dbReference type="InterPro" id="IPR004090">
    <property type="entry name" value="Chemotax_Me-accpt_rcpt"/>
</dbReference>
<dbReference type="FunFam" id="1.10.287.950:FF:000001">
    <property type="entry name" value="Methyl-accepting chemotaxis sensory transducer"/>
    <property type="match status" value="1"/>
</dbReference>
<dbReference type="AlphaFoldDB" id="A0A645BG54"/>